<keyword evidence="3" id="KW-1185">Reference proteome</keyword>
<accession>A0AAD9CYJ4</accession>
<dbReference type="AlphaFoldDB" id="A0AAD9CYJ4"/>
<dbReference type="EMBL" id="JAODAN010000007">
    <property type="protein sequence ID" value="KAK1922958.1"/>
    <property type="molecule type" value="Genomic_DNA"/>
</dbReference>
<evidence type="ECO:0008006" key="4">
    <source>
        <dbReference type="Google" id="ProtNLM"/>
    </source>
</evidence>
<dbReference type="Proteomes" id="UP001182556">
    <property type="component" value="Unassembled WGS sequence"/>
</dbReference>
<feature type="compositionally biased region" description="Low complexity" evidence="1">
    <location>
        <begin position="64"/>
        <end position="77"/>
    </location>
</feature>
<evidence type="ECO:0000256" key="1">
    <source>
        <dbReference type="SAM" id="MobiDB-lite"/>
    </source>
</evidence>
<sequence>MNYYNKSTIPPQSVGISLPSISNSGPSYAGFFGPPGRSQQVNGLQGDTVMGPPAGTFNSANIHSQNPPNRNRSSGSNYFSTVRPQGNHAGEIYTRVDRSQLGGNPGFIPPSHYYSMTHAQLPHPLDVTRLLWTSGQLPISNSATRLSQGWPVPVFRAHNPQVMSHMTTSSQSFQPPSWPYNMGQARQTFPSSSEKPPRMKTQWGNTRFNWMADTHKREFRIPPHPQGPPGSVWVIDEASHWQSACTSCVANRTACIFTDPTRAFCTACNDRPSHCEIEPKSPRQMGGVGLGATPYGL</sequence>
<feature type="region of interest" description="Disordered" evidence="1">
    <location>
        <begin position="61"/>
        <end position="85"/>
    </location>
</feature>
<evidence type="ECO:0000313" key="2">
    <source>
        <dbReference type="EMBL" id="KAK1922958.1"/>
    </source>
</evidence>
<reference evidence="2" key="1">
    <citation type="submission" date="2023-02" db="EMBL/GenBank/DDBJ databases">
        <title>Identification and recombinant expression of a fungal hydrolase from Papiliotrema laurentii that hydrolyzes apple cutin and clears colloidal polyester polyurethane.</title>
        <authorList>
            <consortium name="DOE Joint Genome Institute"/>
            <person name="Roman V.A."/>
            <person name="Bojanowski C."/>
            <person name="Crable B.R."/>
            <person name="Wagner D.N."/>
            <person name="Hung C.S."/>
            <person name="Nadeau L.J."/>
            <person name="Schratz L."/>
            <person name="Haridas S."/>
            <person name="Pangilinan J."/>
            <person name="Lipzen A."/>
            <person name="Na H."/>
            <person name="Yan M."/>
            <person name="Ng V."/>
            <person name="Grigoriev I.V."/>
            <person name="Spatafora J.W."/>
            <person name="Barlow D."/>
            <person name="Biffinger J."/>
            <person name="Kelley-Loughnane N."/>
            <person name="Varaljay V.A."/>
            <person name="Crookes-Goodson W.J."/>
        </authorList>
    </citation>
    <scope>NUCLEOTIDE SEQUENCE</scope>
    <source>
        <strain evidence="2">5307AH</strain>
    </source>
</reference>
<comment type="caution">
    <text evidence="2">The sequence shown here is derived from an EMBL/GenBank/DDBJ whole genome shotgun (WGS) entry which is preliminary data.</text>
</comment>
<organism evidence="2 3">
    <name type="scientific">Papiliotrema laurentii</name>
    <name type="common">Cryptococcus laurentii</name>
    <dbReference type="NCBI Taxonomy" id="5418"/>
    <lineage>
        <taxon>Eukaryota</taxon>
        <taxon>Fungi</taxon>
        <taxon>Dikarya</taxon>
        <taxon>Basidiomycota</taxon>
        <taxon>Agaricomycotina</taxon>
        <taxon>Tremellomycetes</taxon>
        <taxon>Tremellales</taxon>
        <taxon>Rhynchogastremaceae</taxon>
        <taxon>Papiliotrema</taxon>
    </lineage>
</organism>
<name>A0AAD9CYJ4_PAPLA</name>
<gene>
    <name evidence="2" type="ORF">DB88DRAFT_473605</name>
</gene>
<protein>
    <recommendedName>
        <fullName evidence="4">Zn(2)-C6 fungal-type domain-containing protein</fullName>
    </recommendedName>
</protein>
<proteinExistence type="predicted"/>
<evidence type="ECO:0000313" key="3">
    <source>
        <dbReference type="Proteomes" id="UP001182556"/>
    </source>
</evidence>